<keyword evidence="2" id="KW-1185">Reference proteome</keyword>
<dbReference type="InterPro" id="IPR025345">
    <property type="entry name" value="DUF4249"/>
</dbReference>
<dbReference type="PROSITE" id="PS51257">
    <property type="entry name" value="PROKAR_LIPOPROTEIN"/>
    <property type="match status" value="1"/>
</dbReference>
<comment type="caution">
    <text evidence="1">The sequence shown here is derived from an EMBL/GenBank/DDBJ whole genome shotgun (WGS) entry which is preliminary data.</text>
</comment>
<name>A0ABX1WXW6_9BACT</name>
<accession>A0ABX1WXW6</accession>
<gene>
    <name evidence="1" type="ORF">ELS83_14020</name>
</gene>
<dbReference type="RefSeq" id="WP_171596208.1">
    <property type="nucleotide sequence ID" value="NZ_RZNH01000025.1"/>
</dbReference>
<sequence>MKTNKLCIVLYLLLGACVEDIDIENKWEQKIVVNCTLDTSSVQILKLTYSNPLGVHYYDEVETATVSLYEDSSMLGHFTKTAYAHWELKYRPRAGKSYQLKVEVPEHKEIRASTTMPFPLQISKANGNDSGTRKHLNQKMANSPYWLFILRQKKSEQYPMNLTPQVSASDELENQLGTNHPFSDHFNISDPAESFIKQPFDMYIRIETPEEKAETPHDFYIEGRLSKCLLFCRAASPEYDRYLKSSIQKILVYEASEDPSQWFDENEVYSNIENGLGIFAAYSDHILMYDDDWGI</sequence>
<reference evidence="1 2" key="1">
    <citation type="submission" date="2018-12" db="EMBL/GenBank/DDBJ databases">
        <title>Marinifilum JC070 sp. nov., a marine bacterium isolated from Yongle Blue Hole in the South China Sea.</title>
        <authorList>
            <person name="Fu T."/>
        </authorList>
    </citation>
    <scope>NUCLEOTIDE SEQUENCE [LARGE SCALE GENOMIC DNA]</scope>
    <source>
        <strain evidence="1 2">JC070</strain>
    </source>
</reference>
<evidence type="ECO:0000313" key="1">
    <source>
        <dbReference type="EMBL" id="NOU60937.1"/>
    </source>
</evidence>
<dbReference type="Proteomes" id="UP000732105">
    <property type="component" value="Unassembled WGS sequence"/>
</dbReference>
<protein>
    <submittedName>
        <fullName evidence="1">DUF4249 domain-containing protein</fullName>
    </submittedName>
</protein>
<evidence type="ECO:0000313" key="2">
    <source>
        <dbReference type="Proteomes" id="UP000732105"/>
    </source>
</evidence>
<dbReference type="Pfam" id="PF14054">
    <property type="entry name" value="DUF4249"/>
    <property type="match status" value="1"/>
</dbReference>
<dbReference type="EMBL" id="RZNH01000025">
    <property type="protein sequence ID" value="NOU60937.1"/>
    <property type="molecule type" value="Genomic_DNA"/>
</dbReference>
<proteinExistence type="predicted"/>
<organism evidence="1 2">
    <name type="scientific">Marinifilum caeruleilacunae</name>
    <dbReference type="NCBI Taxonomy" id="2499076"/>
    <lineage>
        <taxon>Bacteria</taxon>
        <taxon>Pseudomonadati</taxon>
        <taxon>Bacteroidota</taxon>
        <taxon>Bacteroidia</taxon>
        <taxon>Marinilabiliales</taxon>
        <taxon>Marinifilaceae</taxon>
    </lineage>
</organism>